<keyword evidence="2" id="KW-1185">Reference proteome</keyword>
<dbReference type="Proteomes" id="UP000827976">
    <property type="component" value="Chromosome 11"/>
</dbReference>
<dbReference type="EMBL" id="CM037021">
    <property type="protein sequence ID" value="KAH7669485.1"/>
    <property type="molecule type" value="Genomic_DNA"/>
</dbReference>
<sequence>MDVRATILLSRSFSSRRTMKPSSLQTLKAPIRSKPKENSHFQSKRSDSNPIDATKPPKIVAKSLASTFSTISDEMTADPSKPTAPVPDPDILAVDPLEASIIAAADNKKEPIAMDTPALKPEEEIGSSEVVKEVAIVEEVGGNQGWSSDPATLMNLSVWIVFILTLAVTAAGWLLWWSAEWEEEGCSVLHPT</sequence>
<proteinExistence type="predicted"/>
<protein>
    <submittedName>
        <fullName evidence="1">Uncharacterized protein</fullName>
    </submittedName>
</protein>
<gene>
    <name evidence="1" type="ORF">IHE45_11G081300</name>
</gene>
<comment type="caution">
    <text evidence="1">The sequence shown here is derived from an EMBL/GenBank/DDBJ whole genome shotgun (WGS) entry which is preliminary data.</text>
</comment>
<reference evidence="2" key="1">
    <citation type="journal article" date="2022" name="Nat. Commun.">
        <title>Chromosome evolution and the genetic basis of agronomically important traits in greater yam.</title>
        <authorList>
            <person name="Bredeson J.V."/>
            <person name="Lyons J.B."/>
            <person name="Oniyinde I.O."/>
            <person name="Okereke N.R."/>
            <person name="Kolade O."/>
            <person name="Nnabue I."/>
            <person name="Nwadili C.O."/>
            <person name="Hribova E."/>
            <person name="Parker M."/>
            <person name="Nwogha J."/>
            <person name="Shu S."/>
            <person name="Carlson J."/>
            <person name="Kariba R."/>
            <person name="Muthemba S."/>
            <person name="Knop K."/>
            <person name="Barton G.J."/>
            <person name="Sherwood A.V."/>
            <person name="Lopez-Montes A."/>
            <person name="Asiedu R."/>
            <person name="Jamnadass R."/>
            <person name="Muchugi A."/>
            <person name="Goodstein D."/>
            <person name="Egesi C.N."/>
            <person name="Featherston J."/>
            <person name="Asfaw A."/>
            <person name="Simpson G.G."/>
            <person name="Dolezel J."/>
            <person name="Hendre P.S."/>
            <person name="Van Deynze A."/>
            <person name="Kumar P.L."/>
            <person name="Obidiegwu J.E."/>
            <person name="Bhattacharjee R."/>
            <person name="Rokhsar D.S."/>
        </authorList>
    </citation>
    <scope>NUCLEOTIDE SEQUENCE [LARGE SCALE GENOMIC DNA]</scope>
    <source>
        <strain evidence="2">cv. TDa95/00328</strain>
    </source>
</reference>
<organism evidence="1 2">
    <name type="scientific">Dioscorea alata</name>
    <name type="common">Purple yam</name>
    <dbReference type="NCBI Taxonomy" id="55571"/>
    <lineage>
        <taxon>Eukaryota</taxon>
        <taxon>Viridiplantae</taxon>
        <taxon>Streptophyta</taxon>
        <taxon>Embryophyta</taxon>
        <taxon>Tracheophyta</taxon>
        <taxon>Spermatophyta</taxon>
        <taxon>Magnoliopsida</taxon>
        <taxon>Liliopsida</taxon>
        <taxon>Dioscoreales</taxon>
        <taxon>Dioscoreaceae</taxon>
        <taxon>Dioscorea</taxon>
    </lineage>
</organism>
<evidence type="ECO:0000313" key="2">
    <source>
        <dbReference type="Proteomes" id="UP000827976"/>
    </source>
</evidence>
<accession>A0ACB7V7M0</accession>
<evidence type="ECO:0000313" key="1">
    <source>
        <dbReference type="EMBL" id="KAH7669485.1"/>
    </source>
</evidence>
<name>A0ACB7V7M0_DIOAL</name>